<dbReference type="AlphaFoldDB" id="D8SXP1"/>
<dbReference type="InterPro" id="IPR058033">
    <property type="entry name" value="ARM_TBCD_2nd"/>
</dbReference>
<dbReference type="Gramene" id="EFJ10920">
    <property type="protein sequence ID" value="EFJ10920"/>
    <property type="gene ID" value="SELMODRAFT_127250"/>
</dbReference>
<proteinExistence type="predicted"/>
<dbReference type="GO" id="GO:0007023">
    <property type="term" value="P:post-chaperonin tubulin folding pathway"/>
    <property type="evidence" value="ECO:0007669"/>
    <property type="project" value="InterPro"/>
</dbReference>
<sequence length="1228" mass="134363">MVDASGLAAIDHGEACDEDYAGEELRRYFVQEWSSLKELLDSIVAAQGSAELGMYKKAQSIIDKYQEQGHLLEPHLEVIVVPLMEVLRSNLAGCEDIQDADLEIVKNVCCVIHKLITVCGYKTVVKFFPHQASDLEVTVALLERCDKEIKECGSLKEESVGEYETKCSLLLWLSILVLIPFDLASVDTALGYSTTSTASSSPLVERMLNLCKQFLSCSGPVREMAGVVLSRLLTRPDIHSHLLGFMAWSQDALKTSQDSSTGVFLIPGTVNALAGIFKVGDRSILLEIAPIAWKEASALSDSPLATRSPLLRKLLVKLIQRIGLTYLPPKLAAWRYMLGTKSLSQNLEKTSDVLPDDASAPTAEQDEDGCDVPEVIEEIMEKLLSGLKDKDTVVRWSAAKGLGRVTSRLSSENADDVVASVLELFSPTEGDGAWHGGCLALAELARRGLLLPRRLPVVVPLIIQALHYDVRRGPHSVGAHVRDAAAYVCWAFARAYMPALMSEHLKKLAPEMIAVACYDREVNCRRAASAAFQENVGRQGNFLHGIDIVNVSDYFSVGSRPHAYQHVAVFVGQYEEYRKILIDDLLLSKIRHWDRGLRELAVVALSLLVKYDPELFETTILGSLGSWSLSADLNLRHGATLAAAEVTRALHECGFKLSTEKEKLVAGMVPAIEKARLYRGKGGEIMRAAVSRLIECTASSGIPISSKTKKILLDTLDENLKHPNAQIQAVAAAGFKRFVTAYCFPVNSSAIASTTTKHLQGLKDVNPARRRGSALALGSLPQEFLFPLWKDVVDGLCSACLEENVEERDPEARVNAVRGLRDVCNVLANSQSQFPDDFSVAFVATLGGQVSDCLFKALDDYAIDNRGDVGSWIREAAMEALETCTVLLCKLSDTQSLVDERFAVRVFGGLIKQAAEKIDRIREAAGKTLQRMLHKQEFTIPCLPHRCELQQIFPSDESLLWADPMVAYPRLVRLILFPEYRSYFVAGLIVSVGGISQTLGKVSLQALLDFLNYRIENDNRDISLDQDRTGVLARELSLVLKTSAGNDRLALPAIKTIDALFSKGAFNDLKSISNTFATEILDSLQAELKGSKDVSKILSCINVFMGIASLQVQASKQAQSQLLTLLGHRYPKVRKVAAEQLYLVLLQNGQFFGSSDAVDMALGLLLETCWDGPIEGLRDEKKKLLSLFGVLGPAPSPDNSAGSQHGLPPLKSSDENASYASLVDAAGY</sequence>
<dbReference type="SUPFAM" id="SSF48371">
    <property type="entry name" value="ARM repeat"/>
    <property type="match status" value="1"/>
</dbReference>
<reference evidence="6 7" key="1">
    <citation type="journal article" date="2011" name="Science">
        <title>The Selaginella genome identifies genetic changes associated with the evolution of vascular plants.</title>
        <authorList>
            <person name="Banks J.A."/>
            <person name="Nishiyama T."/>
            <person name="Hasebe M."/>
            <person name="Bowman J.L."/>
            <person name="Gribskov M."/>
            <person name="dePamphilis C."/>
            <person name="Albert V.A."/>
            <person name="Aono N."/>
            <person name="Aoyama T."/>
            <person name="Ambrose B.A."/>
            <person name="Ashton N.W."/>
            <person name="Axtell M.J."/>
            <person name="Barker E."/>
            <person name="Barker M.S."/>
            <person name="Bennetzen J.L."/>
            <person name="Bonawitz N.D."/>
            <person name="Chapple C."/>
            <person name="Cheng C."/>
            <person name="Correa L.G."/>
            <person name="Dacre M."/>
            <person name="DeBarry J."/>
            <person name="Dreyer I."/>
            <person name="Elias M."/>
            <person name="Engstrom E.M."/>
            <person name="Estelle M."/>
            <person name="Feng L."/>
            <person name="Finet C."/>
            <person name="Floyd S.K."/>
            <person name="Frommer W.B."/>
            <person name="Fujita T."/>
            <person name="Gramzow L."/>
            <person name="Gutensohn M."/>
            <person name="Harholt J."/>
            <person name="Hattori M."/>
            <person name="Heyl A."/>
            <person name="Hirai T."/>
            <person name="Hiwatashi Y."/>
            <person name="Ishikawa M."/>
            <person name="Iwata M."/>
            <person name="Karol K.G."/>
            <person name="Koehler B."/>
            <person name="Kolukisaoglu U."/>
            <person name="Kubo M."/>
            <person name="Kurata T."/>
            <person name="Lalonde S."/>
            <person name="Li K."/>
            <person name="Li Y."/>
            <person name="Litt A."/>
            <person name="Lyons E."/>
            <person name="Manning G."/>
            <person name="Maruyama T."/>
            <person name="Michael T.P."/>
            <person name="Mikami K."/>
            <person name="Miyazaki S."/>
            <person name="Morinaga S."/>
            <person name="Murata T."/>
            <person name="Mueller-Roeber B."/>
            <person name="Nelson D.R."/>
            <person name="Obara M."/>
            <person name="Oguri Y."/>
            <person name="Olmstead R.G."/>
            <person name="Onodera N."/>
            <person name="Petersen B.L."/>
            <person name="Pils B."/>
            <person name="Prigge M."/>
            <person name="Rensing S.A."/>
            <person name="Riano-Pachon D.M."/>
            <person name="Roberts A.W."/>
            <person name="Sato Y."/>
            <person name="Scheller H.V."/>
            <person name="Schulz B."/>
            <person name="Schulz C."/>
            <person name="Shakirov E.V."/>
            <person name="Shibagaki N."/>
            <person name="Shinohara N."/>
            <person name="Shippen D.E."/>
            <person name="Soerensen I."/>
            <person name="Sotooka R."/>
            <person name="Sugimoto N."/>
            <person name="Sugita M."/>
            <person name="Sumikawa N."/>
            <person name="Tanurdzic M."/>
            <person name="Theissen G."/>
            <person name="Ulvskov P."/>
            <person name="Wakazuki S."/>
            <person name="Weng J.K."/>
            <person name="Willats W.W."/>
            <person name="Wipf D."/>
            <person name="Wolf P.G."/>
            <person name="Yang L."/>
            <person name="Zimmer A.D."/>
            <person name="Zhu Q."/>
            <person name="Mitros T."/>
            <person name="Hellsten U."/>
            <person name="Loque D."/>
            <person name="Otillar R."/>
            <person name="Salamov A."/>
            <person name="Schmutz J."/>
            <person name="Shapiro H."/>
            <person name="Lindquist E."/>
            <person name="Lucas S."/>
            <person name="Rokhsar D."/>
            <person name="Grigoriev I.V."/>
        </authorList>
    </citation>
    <scope>NUCLEOTIDE SEQUENCE [LARGE SCALE GENOMIC DNA]</scope>
</reference>
<dbReference type="Pfam" id="PF12612">
    <property type="entry name" value="TFCD_C"/>
    <property type="match status" value="1"/>
</dbReference>
<keyword evidence="7" id="KW-1185">Reference proteome</keyword>
<dbReference type="Gene3D" id="1.25.10.10">
    <property type="entry name" value="Leucine-rich Repeat Variant"/>
    <property type="match status" value="2"/>
</dbReference>
<feature type="region of interest" description="Disordered" evidence="3">
    <location>
        <begin position="1196"/>
        <end position="1228"/>
    </location>
</feature>
<organism evidence="7">
    <name type="scientific">Selaginella moellendorffii</name>
    <name type="common">Spikemoss</name>
    <dbReference type="NCBI Taxonomy" id="88036"/>
    <lineage>
        <taxon>Eukaryota</taxon>
        <taxon>Viridiplantae</taxon>
        <taxon>Streptophyta</taxon>
        <taxon>Embryophyta</taxon>
        <taxon>Tracheophyta</taxon>
        <taxon>Lycopodiopsida</taxon>
        <taxon>Selaginellales</taxon>
        <taxon>Selaginellaceae</taxon>
        <taxon>Selaginella</taxon>
    </lineage>
</organism>
<dbReference type="GO" id="GO:0006457">
    <property type="term" value="P:protein folding"/>
    <property type="evidence" value="ECO:0000318"/>
    <property type="project" value="GO_Central"/>
</dbReference>
<evidence type="ECO:0000256" key="3">
    <source>
        <dbReference type="SAM" id="MobiDB-lite"/>
    </source>
</evidence>
<dbReference type="eggNOG" id="KOG1943">
    <property type="taxonomic scope" value="Eukaryota"/>
</dbReference>
<dbReference type="PANTHER" id="PTHR12658:SF0">
    <property type="entry name" value="TUBULIN-SPECIFIC CHAPERONE D"/>
    <property type="match status" value="1"/>
</dbReference>
<dbReference type="InterPro" id="IPR021133">
    <property type="entry name" value="HEAT_type_2"/>
</dbReference>
<dbReference type="GO" id="GO:0048487">
    <property type="term" value="F:beta-tubulin binding"/>
    <property type="evidence" value="ECO:0000318"/>
    <property type="project" value="GO_Central"/>
</dbReference>
<name>D8SXP1_SELML</name>
<dbReference type="InterPro" id="IPR022577">
    <property type="entry name" value="TBCD_C"/>
</dbReference>
<dbReference type="STRING" id="88036.D8SXP1"/>
<dbReference type="Pfam" id="PF25767">
    <property type="entry name" value="ARM_TBCD_2nd"/>
    <property type="match status" value="1"/>
</dbReference>
<dbReference type="Proteomes" id="UP000001514">
    <property type="component" value="Unassembled WGS sequence"/>
</dbReference>
<dbReference type="FunCoup" id="D8SXP1">
    <property type="interactions" value="5063"/>
</dbReference>
<evidence type="ECO:0000259" key="4">
    <source>
        <dbReference type="Pfam" id="PF12612"/>
    </source>
</evidence>
<dbReference type="InterPro" id="IPR033162">
    <property type="entry name" value="TBCD"/>
</dbReference>
<dbReference type="GO" id="GO:0007021">
    <property type="term" value="P:tubulin complex assembly"/>
    <property type="evidence" value="ECO:0007669"/>
    <property type="project" value="InterPro"/>
</dbReference>
<dbReference type="KEGG" id="smo:SELMODRAFT_127250"/>
<dbReference type="InterPro" id="IPR016024">
    <property type="entry name" value="ARM-type_fold"/>
</dbReference>
<feature type="domain" description="Tubulin-folding cofactor D C-terminal" evidence="4">
    <location>
        <begin position="905"/>
        <end position="1096"/>
    </location>
</feature>
<gene>
    <name evidence="6" type="ORF">SELMODRAFT_127250</name>
</gene>
<dbReference type="EMBL" id="GL377651">
    <property type="protein sequence ID" value="EFJ10920.1"/>
    <property type="molecule type" value="Genomic_DNA"/>
</dbReference>
<dbReference type="GO" id="GO:0000226">
    <property type="term" value="P:microtubule cytoskeleton organization"/>
    <property type="evidence" value="ECO:0000318"/>
    <property type="project" value="GO_Central"/>
</dbReference>
<protein>
    <submittedName>
        <fullName evidence="6">Uncharacterized protein</fullName>
    </submittedName>
</protein>
<dbReference type="GO" id="GO:0005096">
    <property type="term" value="F:GTPase activator activity"/>
    <property type="evidence" value="ECO:0000318"/>
    <property type="project" value="GO_Central"/>
</dbReference>
<dbReference type="OMA" id="CKALIFE"/>
<evidence type="ECO:0000256" key="2">
    <source>
        <dbReference type="PROSITE-ProRule" id="PRU00103"/>
    </source>
</evidence>
<feature type="domain" description="Tubulin-folding cofactor D ARM repeats" evidence="5">
    <location>
        <begin position="310"/>
        <end position="546"/>
    </location>
</feature>
<dbReference type="InParanoid" id="D8SXP1"/>
<evidence type="ECO:0000313" key="6">
    <source>
        <dbReference type="EMBL" id="EFJ10920.1"/>
    </source>
</evidence>
<dbReference type="PROSITE" id="PS50077">
    <property type="entry name" value="HEAT_REPEAT"/>
    <property type="match status" value="1"/>
</dbReference>
<dbReference type="Pfam" id="PF23579">
    <property type="entry name" value="ARM_TBCD"/>
    <property type="match status" value="1"/>
</dbReference>
<accession>D8SXP1</accession>
<feature type="repeat" description="HEAT" evidence="2">
    <location>
        <begin position="379"/>
        <end position="416"/>
    </location>
</feature>
<keyword evidence="1" id="KW-0143">Chaperone</keyword>
<evidence type="ECO:0000313" key="7">
    <source>
        <dbReference type="Proteomes" id="UP000001514"/>
    </source>
</evidence>
<dbReference type="InterPro" id="IPR011989">
    <property type="entry name" value="ARM-like"/>
</dbReference>
<evidence type="ECO:0000256" key="1">
    <source>
        <dbReference type="ARBA" id="ARBA00023186"/>
    </source>
</evidence>
<dbReference type="HOGENOM" id="CLU_003043_0_0_1"/>
<dbReference type="OrthoDB" id="10253476at2759"/>
<evidence type="ECO:0000259" key="5">
    <source>
        <dbReference type="Pfam" id="PF25767"/>
    </source>
</evidence>
<dbReference type="PANTHER" id="PTHR12658">
    <property type="entry name" value="BETA-TUBULIN COFACTOR D"/>
    <property type="match status" value="1"/>
</dbReference>